<reference evidence="2" key="1">
    <citation type="journal article" date="2014" name="Front. Microbiol.">
        <title>High frequency of phylogenetically diverse reductive dehalogenase-homologous genes in deep subseafloor sedimentary metagenomes.</title>
        <authorList>
            <person name="Kawai M."/>
            <person name="Futagami T."/>
            <person name="Toyoda A."/>
            <person name="Takaki Y."/>
            <person name="Nishi S."/>
            <person name="Hori S."/>
            <person name="Arai W."/>
            <person name="Tsubouchi T."/>
            <person name="Morono Y."/>
            <person name="Uchiyama I."/>
            <person name="Ito T."/>
            <person name="Fujiyama A."/>
            <person name="Inagaki F."/>
            <person name="Takami H."/>
        </authorList>
    </citation>
    <scope>NUCLEOTIDE SEQUENCE</scope>
    <source>
        <strain evidence="2">Expedition CK06-06</strain>
    </source>
</reference>
<name>X1VX65_9ZZZZ</name>
<evidence type="ECO:0000313" key="2">
    <source>
        <dbReference type="EMBL" id="GAJ16130.1"/>
    </source>
</evidence>
<gene>
    <name evidence="1" type="ORF">S12H4_33510</name>
    <name evidence="2" type="ORF">S12H4_42897</name>
</gene>
<comment type="caution">
    <text evidence="2">The sequence shown here is derived from an EMBL/GenBank/DDBJ whole genome shotgun (WGS) entry which is preliminary data.</text>
</comment>
<dbReference type="AlphaFoldDB" id="X1VX65"/>
<evidence type="ECO:0000313" key="1">
    <source>
        <dbReference type="EMBL" id="GAI99027.1"/>
    </source>
</evidence>
<organism evidence="2">
    <name type="scientific">marine sediment metagenome</name>
    <dbReference type="NCBI Taxonomy" id="412755"/>
    <lineage>
        <taxon>unclassified sequences</taxon>
        <taxon>metagenomes</taxon>
        <taxon>ecological metagenomes</taxon>
    </lineage>
</organism>
<proteinExistence type="predicted"/>
<dbReference type="EMBL" id="BARW01019754">
    <property type="protein sequence ID" value="GAI99027.1"/>
    <property type="molecule type" value="Genomic_DNA"/>
</dbReference>
<dbReference type="EMBL" id="BARW01026284">
    <property type="protein sequence ID" value="GAJ16130.1"/>
    <property type="molecule type" value="Genomic_DNA"/>
</dbReference>
<sequence length="63" mass="6823">MVNIPLQVMMEKTNGTTHGSIASDLNAGFPHTRSELRADANNKPARIFRGTLVATKNSDNQIA</sequence>
<protein>
    <submittedName>
        <fullName evidence="2">Uncharacterized protein</fullName>
    </submittedName>
</protein>
<accession>X1VX65</accession>